<dbReference type="AlphaFoldDB" id="A0A6H1ZW23"/>
<proteinExistence type="predicted"/>
<feature type="compositionally biased region" description="Polar residues" evidence="1">
    <location>
        <begin position="96"/>
        <end position="107"/>
    </location>
</feature>
<evidence type="ECO:0000256" key="1">
    <source>
        <dbReference type="SAM" id="MobiDB-lite"/>
    </source>
</evidence>
<feature type="region of interest" description="Disordered" evidence="1">
    <location>
        <begin position="96"/>
        <end position="115"/>
    </location>
</feature>
<organism evidence="2">
    <name type="scientific">viral metagenome</name>
    <dbReference type="NCBI Taxonomy" id="1070528"/>
    <lineage>
        <taxon>unclassified sequences</taxon>
        <taxon>metagenomes</taxon>
        <taxon>organismal metagenomes</taxon>
    </lineage>
</organism>
<keyword evidence="2" id="KW-0378">Hydrolase</keyword>
<dbReference type="EMBL" id="MT144648">
    <property type="protein sequence ID" value="QJH96365.1"/>
    <property type="molecule type" value="Genomic_DNA"/>
</dbReference>
<accession>A0A6H1ZW23</accession>
<reference evidence="2" key="1">
    <citation type="submission" date="2020-03" db="EMBL/GenBank/DDBJ databases">
        <title>The deep terrestrial virosphere.</title>
        <authorList>
            <person name="Holmfeldt K."/>
            <person name="Nilsson E."/>
            <person name="Simone D."/>
            <person name="Lopez-Fernandez M."/>
            <person name="Wu X."/>
            <person name="de Brujin I."/>
            <person name="Lundin D."/>
            <person name="Andersson A."/>
            <person name="Bertilsson S."/>
            <person name="Dopson M."/>
        </authorList>
    </citation>
    <scope>NUCLEOTIDE SEQUENCE</scope>
    <source>
        <strain evidence="2">TM448A02145</strain>
        <strain evidence="3">TM448B00709</strain>
    </source>
</reference>
<keyword evidence="2" id="KW-0540">Nuclease</keyword>
<evidence type="ECO:0000313" key="2">
    <source>
        <dbReference type="EMBL" id="QJA51465.1"/>
    </source>
</evidence>
<name>A0A6H1ZW23_9ZZZZ</name>
<keyword evidence="2" id="KW-0255">Endonuclease</keyword>
<dbReference type="EMBL" id="MT144265">
    <property type="protein sequence ID" value="QJA51465.1"/>
    <property type="molecule type" value="Genomic_DNA"/>
</dbReference>
<protein>
    <submittedName>
        <fullName evidence="2">Putative HNH endonuclease</fullName>
    </submittedName>
</protein>
<evidence type="ECO:0000313" key="3">
    <source>
        <dbReference type="EMBL" id="QJH96365.1"/>
    </source>
</evidence>
<gene>
    <name evidence="2" type="ORF">TM448A02145_0010</name>
    <name evidence="3" type="ORF">TM448B00709_0023</name>
</gene>
<dbReference type="GO" id="GO:0004519">
    <property type="term" value="F:endonuclease activity"/>
    <property type="evidence" value="ECO:0007669"/>
    <property type="project" value="UniProtKB-KW"/>
</dbReference>
<sequence length="115" mass="12965">MPMRAPSICGCGRVVRTGRSCLACTAARAKAYDARRPSARQRGYDSKWERESKAFLAQPENRLCACGCGRRADMVDHITPHRGDKALFWRRSNWQPMASSPCHSSMKQKQERAHG</sequence>